<feature type="chain" id="PRO_5010703159" description="Thioredoxin domain-containing protein" evidence="2">
    <location>
        <begin position="19"/>
        <end position="163"/>
    </location>
</feature>
<dbReference type="Gene3D" id="3.40.30.10">
    <property type="entry name" value="Glutaredoxin"/>
    <property type="match status" value="1"/>
</dbReference>
<dbReference type="RefSeq" id="WP_081197652.1">
    <property type="nucleotide sequence ID" value="NZ_FOCZ01000011.1"/>
</dbReference>
<evidence type="ECO:0000256" key="2">
    <source>
        <dbReference type="SAM" id="SignalP"/>
    </source>
</evidence>
<keyword evidence="5" id="KW-1185">Reference proteome</keyword>
<evidence type="ECO:0000313" key="4">
    <source>
        <dbReference type="EMBL" id="OQP54341.1"/>
    </source>
</evidence>
<dbReference type="PROSITE" id="PS51352">
    <property type="entry name" value="THIOREDOXIN_2"/>
    <property type="match status" value="1"/>
</dbReference>
<dbReference type="OrthoDB" id="662072at2"/>
<organism evidence="4 5">
    <name type="scientific">Niastella yeongjuensis</name>
    <dbReference type="NCBI Taxonomy" id="354355"/>
    <lineage>
        <taxon>Bacteria</taxon>
        <taxon>Pseudomonadati</taxon>
        <taxon>Bacteroidota</taxon>
        <taxon>Chitinophagia</taxon>
        <taxon>Chitinophagales</taxon>
        <taxon>Chitinophagaceae</taxon>
        <taxon>Niastella</taxon>
    </lineage>
</organism>
<dbReference type="EMBL" id="LVXG01000004">
    <property type="protein sequence ID" value="OQP54341.1"/>
    <property type="molecule type" value="Genomic_DNA"/>
</dbReference>
<keyword evidence="2" id="KW-0732">Signal</keyword>
<keyword evidence="1" id="KW-0676">Redox-active center</keyword>
<dbReference type="Proteomes" id="UP000192610">
    <property type="component" value="Unassembled WGS sequence"/>
</dbReference>
<name>A0A1V9F7U3_9BACT</name>
<reference evidence="5" key="1">
    <citation type="submission" date="2016-04" db="EMBL/GenBank/DDBJ databases">
        <authorList>
            <person name="Chen L."/>
            <person name="Zhuang W."/>
            <person name="Wang G."/>
        </authorList>
    </citation>
    <scope>NUCLEOTIDE SEQUENCE [LARGE SCALE GENOMIC DNA]</scope>
    <source>
        <strain evidence="5">17621</strain>
    </source>
</reference>
<dbReference type="InterPro" id="IPR000866">
    <property type="entry name" value="AhpC/TSA"/>
</dbReference>
<dbReference type="Pfam" id="PF00578">
    <property type="entry name" value="AhpC-TSA"/>
    <property type="match status" value="1"/>
</dbReference>
<evidence type="ECO:0000259" key="3">
    <source>
        <dbReference type="PROSITE" id="PS51352"/>
    </source>
</evidence>
<proteinExistence type="predicted"/>
<feature type="signal peptide" evidence="2">
    <location>
        <begin position="1"/>
        <end position="18"/>
    </location>
</feature>
<comment type="caution">
    <text evidence="4">The sequence shown here is derived from an EMBL/GenBank/DDBJ whole genome shotgun (WGS) entry which is preliminary data.</text>
</comment>
<sequence>MKQIILLLIIATLTGCFGAEPQKTGKEGKPMPSFTLELLDSITRLHSQDIPYGTPTVLFYFSPYCPHCNAQTNKIIEDMDRLKDIQFYFISRFTLTEVKAFQKEHQLAKYPNIVIGLDSANFINDYFEIAGIPYFAIYGKDKKLNKTFLGRIYSSQLKKVAEE</sequence>
<protein>
    <recommendedName>
        <fullName evidence="3">Thioredoxin domain-containing protein</fullName>
    </recommendedName>
</protein>
<dbReference type="CDD" id="cd01659">
    <property type="entry name" value="TRX_superfamily"/>
    <property type="match status" value="1"/>
</dbReference>
<dbReference type="SUPFAM" id="SSF52833">
    <property type="entry name" value="Thioredoxin-like"/>
    <property type="match status" value="1"/>
</dbReference>
<dbReference type="InterPro" id="IPR036249">
    <property type="entry name" value="Thioredoxin-like_sf"/>
</dbReference>
<dbReference type="InterPro" id="IPR013766">
    <property type="entry name" value="Thioredoxin_domain"/>
</dbReference>
<dbReference type="AlphaFoldDB" id="A0A1V9F7U3"/>
<accession>A0A1V9F7U3</accession>
<dbReference type="STRING" id="354355.SAMN05660816_05120"/>
<dbReference type="PROSITE" id="PS51257">
    <property type="entry name" value="PROKAR_LIPOPROTEIN"/>
    <property type="match status" value="1"/>
</dbReference>
<feature type="domain" description="Thioredoxin" evidence="3">
    <location>
        <begin position="25"/>
        <end position="163"/>
    </location>
</feature>
<gene>
    <name evidence="4" type="ORF">A4H97_22935</name>
</gene>
<dbReference type="InterPro" id="IPR017937">
    <property type="entry name" value="Thioredoxin_CS"/>
</dbReference>
<evidence type="ECO:0000256" key="1">
    <source>
        <dbReference type="ARBA" id="ARBA00023284"/>
    </source>
</evidence>
<dbReference type="GO" id="GO:0016491">
    <property type="term" value="F:oxidoreductase activity"/>
    <property type="evidence" value="ECO:0007669"/>
    <property type="project" value="InterPro"/>
</dbReference>
<dbReference type="PROSITE" id="PS00194">
    <property type="entry name" value="THIOREDOXIN_1"/>
    <property type="match status" value="1"/>
</dbReference>
<evidence type="ECO:0000313" key="5">
    <source>
        <dbReference type="Proteomes" id="UP000192610"/>
    </source>
</evidence>
<dbReference type="GO" id="GO:0016209">
    <property type="term" value="F:antioxidant activity"/>
    <property type="evidence" value="ECO:0007669"/>
    <property type="project" value="InterPro"/>
</dbReference>